<dbReference type="Pfam" id="PF13307">
    <property type="entry name" value="Helicase_C_2"/>
    <property type="match status" value="1"/>
</dbReference>
<dbReference type="GO" id="GO:0046872">
    <property type="term" value="F:metal ion binding"/>
    <property type="evidence" value="ECO:0007669"/>
    <property type="project" value="UniProtKB-KW"/>
</dbReference>
<keyword evidence="9" id="KW-0413">Isomerase</keyword>
<dbReference type="PANTHER" id="PTHR11472:SF47">
    <property type="entry name" value="FANCONI ANEMIA GROUP J PROTEIN"/>
    <property type="match status" value="1"/>
</dbReference>
<evidence type="ECO:0000256" key="8">
    <source>
        <dbReference type="ARBA" id="ARBA00023014"/>
    </source>
</evidence>
<dbReference type="InterPro" id="IPR013020">
    <property type="entry name" value="Rad3/Chl1-like"/>
</dbReference>
<dbReference type="InterPro" id="IPR010614">
    <property type="entry name" value="RAD3-like_helicase_DEAD"/>
</dbReference>
<evidence type="ECO:0000313" key="13">
    <source>
        <dbReference type="Proteomes" id="UP000315496"/>
    </source>
</evidence>
<evidence type="ECO:0000256" key="7">
    <source>
        <dbReference type="ARBA" id="ARBA00023004"/>
    </source>
</evidence>
<dbReference type="InterPro" id="IPR006555">
    <property type="entry name" value="ATP-dep_Helicase_C"/>
</dbReference>
<protein>
    <submittedName>
        <fullName evidence="12">TFIIH basal transcription factor complex helicase subunit</fullName>
    </submittedName>
</protein>
<dbReference type="GO" id="GO:0003677">
    <property type="term" value="F:DNA binding"/>
    <property type="evidence" value="ECO:0007669"/>
    <property type="project" value="InterPro"/>
</dbReference>
<accession>A0A4Z1SYC4</accession>
<keyword evidence="8" id="KW-0411">Iron-sulfur</keyword>
<keyword evidence="6" id="KW-0067">ATP-binding</keyword>
<dbReference type="VEuPathDB" id="GiardiaDB:GMRT_16147"/>
<evidence type="ECO:0000313" key="12">
    <source>
        <dbReference type="EMBL" id="TNJ30742.1"/>
    </source>
</evidence>
<comment type="caution">
    <text evidence="12">The sequence shown here is derived from an EMBL/GenBank/DDBJ whole genome shotgun (WGS) entry which is preliminary data.</text>
</comment>
<dbReference type="GO" id="GO:0016818">
    <property type="term" value="F:hydrolase activity, acting on acid anhydrides, in phosphorus-containing anhydrides"/>
    <property type="evidence" value="ECO:0007669"/>
    <property type="project" value="InterPro"/>
</dbReference>
<dbReference type="AlphaFoldDB" id="A0A4Z1SYC4"/>
<keyword evidence="7" id="KW-0408">Iron</keyword>
<dbReference type="SMART" id="SM00488">
    <property type="entry name" value="DEXDc2"/>
    <property type="match status" value="1"/>
</dbReference>
<evidence type="ECO:0000259" key="11">
    <source>
        <dbReference type="PROSITE" id="PS51193"/>
    </source>
</evidence>
<dbReference type="GO" id="GO:0003678">
    <property type="term" value="F:DNA helicase activity"/>
    <property type="evidence" value="ECO:0007669"/>
    <property type="project" value="InterPro"/>
</dbReference>
<dbReference type="GO" id="GO:1990918">
    <property type="term" value="P:double-strand break repair involved in meiotic recombination"/>
    <property type="evidence" value="ECO:0007669"/>
    <property type="project" value="TreeGrafter"/>
</dbReference>
<evidence type="ECO:0000256" key="3">
    <source>
        <dbReference type="ARBA" id="ARBA00022741"/>
    </source>
</evidence>
<dbReference type="GO" id="GO:0006289">
    <property type="term" value="P:nucleotide-excision repair"/>
    <property type="evidence" value="ECO:0007669"/>
    <property type="project" value="TreeGrafter"/>
</dbReference>
<keyword evidence="4" id="KW-0378">Hydrolase</keyword>
<dbReference type="InterPro" id="IPR027417">
    <property type="entry name" value="P-loop_NTPase"/>
</dbReference>
<dbReference type="SMART" id="SM00491">
    <property type="entry name" value="HELICc2"/>
    <property type="match status" value="1"/>
</dbReference>
<dbReference type="NCBIfam" id="TIGR00604">
    <property type="entry name" value="rad3"/>
    <property type="match status" value="1"/>
</dbReference>
<evidence type="ECO:0000256" key="6">
    <source>
        <dbReference type="ARBA" id="ARBA00022840"/>
    </source>
</evidence>
<dbReference type="FunFam" id="3.40.50.300:FF:000135">
    <property type="entry name" value="DNA repair helicase RAD3, putative"/>
    <property type="match status" value="1"/>
</dbReference>
<dbReference type="Proteomes" id="UP000315496">
    <property type="component" value="Chromosome 1"/>
</dbReference>
<reference evidence="12 13" key="1">
    <citation type="submission" date="2019-05" db="EMBL/GenBank/DDBJ databases">
        <title>The compact genome of Giardia muris reveals important steps in the evolution of intestinal protozoan parasites.</title>
        <authorList>
            <person name="Xu F."/>
            <person name="Jimenez-Gonzalez A."/>
            <person name="Einarsson E."/>
            <person name="Astvaldsson A."/>
            <person name="Peirasmaki D."/>
            <person name="Eckmann L."/>
            <person name="Andersson J.O."/>
            <person name="Svard S.G."/>
            <person name="Jerlstrom-Hultqvist J."/>
        </authorList>
    </citation>
    <scope>NUCLEOTIDE SEQUENCE [LARGE SCALE GENOMIC DNA]</scope>
    <source>
        <strain evidence="12 13">Roberts-Thomson</strain>
    </source>
</reference>
<evidence type="ECO:0000256" key="10">
    <source>
        <dbReference type="ARBA" id="ARBA00023242"/>
    </source>
</evidence>
<evidence type="ECO:0000256" key="4">
    <source>
        <dbReference type="ARBA" id="ARBA00022801"/>
    </source>
</evidence>
<organism evidence="12 13">
    <name type="scientific">Giardia muris</name>
    <dbReference type="NCBI Taxonomy" id="5742"/>
    <lineage>
        <taxon>Eukaryota</taxon>
        <taxon>Metamonada</taxon>
        <taxon>Diplomonadida</taxon>
        <taxon>Hexamitidae</taxon>
        <taxon>Giardiinae</taxon>
        <taxon>Giardia</taxon>
    </lineage>
</organism>
<gene>
    <name evidence="12" type="ORF">GMRT_16147</name>
</gene>
<dbReference type="EMBL" id="VDLU01000001">
    <property type="protein sequence ID" value="TNJ30742.1"/>
    <property type="molecule type" value="Genomic_DNA"/>
</dbReference>
<dbReference type="InterPro" id="IPR014013">
    <property type="entry name" value="Helic_SF1/SF2_ATP-bd_DinG/Rad3"/>
</dbReference>
<dbReference type="InterPro" id="IPR006554">
    <property type="entry name" value="Helicase-like_DEXD_c2"/>
</dbReference>
<keyword evidence="3" id="KW-0547">Nucleotide-binding</keyword>
<keyword evidence="13" id="KW-1185">Reference proteome</keyword>
<dbReference type="SUPFAM" id="SSF52540">
    <property type="entry name" value="P-loop containing nucleoside triphosphate hydrolases"/>
    <property type="match status" value="2"/>
</dbReference>
<evidence type="ECO:0000256" key="1">
    <source>
        <dbReference type="ARBA" id="ARBA00004123"/>
    </source>
</evidence>
<dbReference type="PANTHER" id="PTHR11472">
    <property type="entry name" value="DNA REPAIR DEAD HELICASE RAD3/XP-D SUBFAMILY MEMBER"/>
    <property type="match status" value="1"/>
</dbReference>
<dbReference type="PROSITE" id="PS51193">
    <property type="entry name" value="HELICASE_ATP_BIND_2"/>
    <property type="match status" value="1"/>
</dbReference>
<dbReference type="GO" id="GO:0005524">
    <property type="term" value="F:ATP binding"/>
    <property type="evidence" value="ECO:0007669"/>
    <property type="project" value="UniProtKB-KW"/>
</dbReference>
<dbReference type="OrthoDB" id="19182at2759"/>
<evidence type="ECO:0000256" key="9">
    <source>
        <dbReference type="ARBA" id="ARBA00023235"/>
    </source>
</evidence>
<dbReference type="CDD" id="cd18788">
    <property type="entry name" value="SF2_C_XPD"/>
    <property type="match status" value="1"/>
</dbReference>
<proteinExistence type="predicted"/>
<dbReference type="Gene3D" id="3.40.50.300">
    <property type="entry name" value="P-loop containing nucleotide triphosphate hydrolases"/>
    <property type="match status" value="2"/>
</dbReference>
<keyword evidence="10" id="KW-0539">Nucleus</keyword>
<keyword evidence="5 12" id="KW-0347">Helicase</keyword>
<evidence type="ECO:0000256" key="5">
    <source>
        <dbReference type="ARBA" id="ARBA00022806"/>
    </source>
</evidence>
<sequence>MKPIEALRIPFPFTPYPSQQTYMEKVLSALKNRDCALLESPTGTGKTLMLLLPTLAFQDAYARILSILQRALEQSQKEEKLYQECVSDMLSAHPTLNAWIEYMPDLTPLLTSPDELQKILVQGTNPDRGFELQQCVPRILYVSRTHNQLTQTIGQLSRLPLETHNQLFGLTRPVAILGSRTHFCRCREAIAHAKRNEISLTLSCRQFRNERRCRYWSSVSRGMGLLFQDYCGFCSKQGTLGDVEDLMSFCDARTVCPYYFSRHLATCAPLTLAPYNYVSEPSARQGFSVPLLKDRVLLVDEAHNFSMACKNTFSSSITLQDILVAIAEVQHLIKLERDGVLSSTSLHGLPAKRESGFFNSFTKPPDLSRLEAMKQLISRFAECIASILETIPATESLQERTLAHTSPVDLCRTLSECIQTIQQPSPPPNLSTFSVQDAKGEVEVIMQDEEPENFDGLQVEIRLLAEHISFLLLRTDKDGLITGRILHVSKVIDLIIRVCLTREANTADGSVSLIIYDAVYSGGGHRRTCQLTELIDQFITYWKTGKDFQNVYPINGTTGNQLLYDNADRLCIELVCFSPSTTMKSLLYDEGIRLAILTSGTLSPLDIVEAEYGVPFKIQLSCPHIVGPEQYIIRTVVSVDRQPLCGKFSMRKDPTYLKNLGYAIRTCVCNVVGGVLVFFSSYVFMNETVAAWERSGLLEELRRSHKLFIEQSNTEQACVDFEQYRDECARGSTPIFFVVCRGKLSEGVDMSDALCRCVIVVSIPFPNSADPGTQAQMSWLEEHSKIGSRKWYELQACQSVNQAIGRVLRHRDDYGCIFLLDSRYDSSDIREMLPEFFQPNVGSTTLKGQSPEKEWLAIHIARFFARMSGGATNAMEEVLPD</sequence>
<keyword evidence="2" id="KW-0479">Metal-binding</keyword>
<evidence type="ECO:0000256" key="2">
    <source>
        <dbReference type="ARBA" id="ARBA00022723"/>
    </source>
</evidence>
<name>A0A4Z1SYC4_GIAMU</name>
<dbReference type="GO" id="GO:0005634">
    <property type="term" value="C:nucleus"/>
    <property type="evidence" value="ECO:0007669"/>
    <property type="project" value="UniProtKB-SubCell"/>
</dbReference>
<dbReference type="Pfam" id="PF06733">
    <property type="entry name" value="DEAD_2"/>
    <property type="match status" value="1"/>
</dbReference>
<dbReference type="GO" id="GO:0051536">
    <property type="term" value="F:iron-sulfur cluster binding"/>
    <property type="evidence" value="ECO:0007669"/>
    <property type="project" value="UniProtKB-KW"/>
</dbReference>
<dbReference type="InterPro" id="IPR045028">
    <property type="entry name" value="DinG/Rad3-like"/>
</dbReference>
<feature type="domain" description="Helicase ATP-binding" evidence="11">
    <location>
        <begin position="5"/>
        <end position="351"/>
    </location>
</feature>
<comment type="subcellular location">
    <subcellularLocation>
        <location evidence="1">Nucleus</location>
    </subcellularLocation>
</comment>